<sequence length="666" mass="74158">MSSDTNIRVSPKAKVSPAPSSSNKQLKDVIKIYPVKMIKKLNTSDAVGTTTVTSAVTPTVPDPGRADSTADFSSIASPAGASADGASSVAADKQKPEAATPVLDKDELRKLISESLGSQLGNLINSITNSVEAKLISKPNSSVKKQKVPRKKRKLSTEKSAEEPEKIPSKPLTARHVKEPAVAPKPSTSHYTMDSNKKNTSNGQSSVFVHSNTKRMEYPPNEYSIEDVHKAVVAIFNNEYTQNAAAKLYNVPRSTLTKKLRIARDLGYVPDAETLNQARGPKPQFSNAAENSLKDFIFSMFDRSFSVPESSMRDSIVDIAVELGEVEGLKKPSGAWRHRFIGRHPGLKEILDGNKKENSDEAIHAWYTNLWNRLQGMGMESLLSQPERVFTIEEIALPITEKKIYRRNECKWYYCTDKQAVRHACICFNAAGVWTTVAPIGWFSADTKFDHIQQLRKYLVDMNLLNPHDNHQKVILFLDGQASSITYKYFKFCEDAGIVLWSLLPKYKTIKLPADRVVEVIRNEWPEVLNRHYLDPNNLSSLQFSNVCKEALEKLNRSPAVMKTAFKECGIVPFSLDEAAATQKIPCSLADLALEIEVDEQLNQARQVDEQALVGGFNFFCSFVPAKKLKEFESGKGTGKLYKIWKDWSKMVNDHVSGLGVALQNE</sequence>
<feature type="compositionally biased region" description="Polar residues" evidence="2">
    <location>
        <begin position="186"/>
        <end position="206"/>
    </location>
</feature>
<dbReference type="SUPFAM" id="SSF46689">
    <property type="entry name" value="Homeodomain-like"/>
    <property type="match status" value="1"/>
</dbReference>
<feature type="region of interest" description="Disordered" evidence="2">
    <location>
        <begin position="47"/>
        <end position="102"/>
    </location>
</feature>
<reference evidence="3 4" key="1">
    <citation type="submission" date="2020-04" db="EMBL/GenBank/DDBJ databases">
        <authorList>
            <person name="Alioto T."/>
            <person name="Alioto T."/>
            <person name="Gomez Garrido J."/>
        </authorList>
    </citation>
    <scope>NUCLEOTIDE SEQUENCE [LARGE SCALE GENOMIC DNA]</scope>
</reference>
<name>A0A8S1DLM9_9INSE</name>
<feature type="compositionally biased region" description="Low complexity" evidence="2">
    <location>
        <begin position="73"/>
        <end position="91"/>
    </location>
</feature>
<feature type="compositionally biased region" description="Basic residues" evidence="2">
    <location>
        <begin position="144"/>
        <end position="154"/>
    </location>
</feature>
<comment type="subcellular location">
    <subcellularLocation>
        <location evidence="1">Nucleus</location>
    </subcellularLocation>
</comment>
<feature type="compositionally biased region" description="Low complexity" evidence="2">
    <location>
        <begin position="47"/>
        <end position="59"/>
    </location>
</feature>
<feature type="region of interest" description="Disordered" evidence="2">
    <location>
        <begin position="1"/>
        <end position="26"/>
    </location>
</feature>
<feature type="region of interest" description="Disordered" evidence="2">
    <location>
        <begin position="138"/>
        <end position="206"/>
    </location>
</feature>
<comment type="caution">
    <text evidence="3">The sequence shown here is derived from an EMBL/GenBank/DDBJ whole genome shotgun (WGS) entry which is preliminary data.</text>
</comment>
<dbReference type="Gene3D" id="1.10.10.60">
    <property type="entry name" value="Homeodomain-like"/>
    <property type="match status" value="1"/>
</dbReference>
<dbReference type="AlphaFoldDB" id="A0A8S1DLM9"/>
<dbReference type="Proteomes" id="UP000494165">
    <property type="component" value="Unassembled WGS sequence"/>
</dbReference>
<evidence type="ECO:0008006" key="5">
    <source>
        <dbReference type="Google" id="ProtNLM"/>
    </source>
</evidence>
<feature type="compositionally biased region" description="Low complexity" evidence="2">
    <location>
        <begin position="9"/>
        <end position="22"/>
    </location>
</feature>
<gene>
    <name evidence="3" type="ORF">CLODIP_2_CD15336</name>
</gene>
<dbReference type="GO" id="GO:0005634">
    <property type="term" value="C:nucleus"/>
    <property type="evidence" value="ECO:0007669"/>
    <property type="project" value="UniProtKB-SubCell"/>
</dbReference>
<proteinExistence type="predicted"/>
<feature type="compositionally biased region" description="Basic and acidic residues" evidence="2">
    <location>
        <begin position="155"/>
        <end position="168"/>
    </location>
</feature>
<evidence type="ECO:0000256" key="2">
    <source>
        <dbReference type="SAM" id="MobiDB-lite"/>
    </source>
</evidence>
<evidence type="ECO:0000256" key="1">
    <source>
        <dbReference type="ARBA" id="ARBA00004123"/>
    </source>
</evidence>
<organism evidence="3 4">
    <name type="scientific">Cloeon dipterum</name>
    <dbReference type="NCBI Taxonomy" id="197152"/>
    <lineage>
        <taxon>Eukaryota</taxon>
        <taxon>Metazoa</taxon>
        <taxon>Ecdysozoa</taxon>
        <taxon>Arthropoda</taxon>
        <taxon>Hexapoda</taxon>
        <taxon>Insecta</taxon>
        <taxon>Pterygota</taxon>
        <taxon>Palaeoptera</taxon>
        <taxon>Ephemeroptera</taxon>
        <taxon>Pisciforma</taxon>
        <taxon>Baetidae</taxon>
        <taxon>Cloeon</taxon>
    </lineage>
</organism>
<dbReference type="InterPro" id="IPR009057">
    <property type="entry name" value="Homeodomain-like_sf"/>
</dbReference>
<accession>A0A8S1DLM9</accession>
<protein>
    <recommendedName>
        <fullName evidence="5">HTH CENPB-type domain-containing protein</fullName>
    </recommendedName>
</protein>
<evidence type="ECO:0000313" key="3">
    <source>
        <dbReference type="EMBL" id="CAB3380946.1"/>
    </source>
</evidence>
<dbReference type="EMBL" id="CADEPI010000221">
    <property type="protein sequence ID" value="CAB3380946.1"/>
    <property type="molecule type" value="Genomic_DNA"/>
</dbReference>
<keyword evidence="4" id="KW-1185">Reference proteome</keyword>
<dbReference type="OrthoDB" id="10031330at2759"/>
<evidence type="ECO:0000313" key="4">
    <source>
        <dbReference type="Proteomes" id="UP000494165"/>
    </source>
</evidence>